<evidence type="ECO:0000256" key="1">
    <source>
        <dbReference type="SAM" id="MobiDB-lite"/>
    </source>
</evidence>
<gene>
    <name evidence="4" type="ORF">M9Y10_006035</name>
</gene>
<evidence type="ECO:0008006" key="6">
    <source>
        <dbReference type="Google" id="ProtNLM"/>
    </source>
</evidence>
<feature type="compositionally biased region" description="Polar residues" evidence="1">
    <location>
        <begin position="680"/>
        <end position="704"/>
    </location>
</feature>
<evidence type="ECO:0000313" key="4">
    <source>
        <dbReference type="EMBL" id="KAK8875860.1"/>
    </source>
</evidence>
<feature type="compositionally biased region" description="Low complexity" evidence="1">
    <location>
        <begin position="954"/>
        <end position="964"/>
    </location>
</feature>
<reference evidence="4 5" key="1">
    <citation type="submission" date="2024-04" db="EMBL/GenBank/DDBJ databases">
        <title>Tritrichomonas musculus Genome.</title>
        <authorList>
            <person name="Alves-Ferreira E."/>
            <person name="Grigg M."/>
            <person name="Lorenzi H."/>
            <person name="Galac M."/>
        </authorList>
    </citation>
    <scope>NUCLEOTIDE SEQUENCE [LARGE SCALE GENOMIC DNA]</scope>
    <source>
        <strain evidence="4 5">EAF2021</strain>
    </source>
</reference>
<feature type="compositionally biased region" description="Basic and acidic residues" evidence="1">
    <location>
        <begin position="716"/>
        <end position="731"/>
    </location>
</feature>
<dbReference type="Gene3D" id="2.130.10.10">
    <property type="entry name" value="YVTN repeat-like/Quinoprotein amine dehydrogenase"/>
    <property type="match status" value="1"/>
</dbReference>
<dbReference type="Gene3D" id="2.30.29.30">
    <property type="entry name" value="Pleckstrin-homology domain (PH domain)/Phosphotyrosine-binding domain (PTB)"/>
    <property type="match status" value="1"/>
</dbReference>
<dbReference type="PROSITE" id="PS51783">
    <property type="entry name" value="PH_BEACH"/>
    <property type="match status" value="1"/>
</dbReference>
<feature type="domain" description="BEACH" evidence="2">
    <location>
        <begin position="2360"/>
        <end position="2651"/>
    </location>
</feature>
<dbReference type="InterPro" id="IPR050865">
    <property type="entry name" value="BEACH_Domain"/>
</dbReference>
<evidence type="ECO:0000259" key="3">
    <source>
        <dbReference type="PROSITE" id="PS51783"/>
    </source>
</evidence>
<feature type="compositionally biased region" description="Basic and acidic residues" evidence="1">
    <location>
        <begin position="818"/>
        <end position="827"/>
    </location>
</feature>
<evidence type="ECO:0000313" key="5">
    <source>
        <dbReference type="Proteomes" id="UP001470230"/>
    </source>
</evidence>
<comment type="caution">
    <text evidence="4">The sequence shown here is derived from an EMBL/GenBank/DDBJ whole genome shotgun (WGS) entry which is preliminary data.</text>
</comment>
<feature type="region of interest" description="Disordered" evidence="1">
    <location>
        <begin position="2720"/>
        <end position="2744"/>
    </location>
</feature>
<dbReference type="EMBL" id="JAPFFF010000012">
    <property type="protein sequence ID" value="KAK8875860.1"/>
    <property type="molecule type" value="Genomic_DNA"/>
</dbReference>
<dbReference type="InterPro" id="IPR015943">
    <property type="entry name" value="WD40/YVTN_repeat-like_dom_sf"/>
</dbReference>
<dbReference type="SUPFAM" id="SSF50729">
    <property type="entry name" value="PH domain-like"/>
    <property type="match status" value="1"/>
</dbReference>
<feature type="region of interest" description="Disordered" evidence="1">
    <location>
        <begin position="1867"/>
        <end position="1898"/>
    </location>
</feature>
<dbReference type="PROSITE" id="PS50197">
    <property type="entry name" value="BEACH"/>
    <property type="match status" value="1"/>
</dbReference>
<dbReference type="SUPFAM" id="SSF50969">
    <property type="entry name" value="YVTN repeat-like/Quinoprotein amine dehydrogenase"/>
    <property type="match status" value="1"/>
</dbReference>
<dbReference type="Pfam" id="PF14844">
    <property type="entry name" value="PH_BEACH"/>
    <property type="match status" value="1"/>
</dbReference>
<evidence type="ECO:0000259" key="2">
    <source>
        <dbReference type="PROSITE" id="PS50197"/>
    </source>
</evidence>
<dbReference type="CDD" id="cd06071">
    <property type="entry name" value="Beach"/>
    <property type="match status" value="1"/>
</dbReference>
<feature type="compositionally biased region" description="Polar residues" evidence="1">
    <location>
        <begin position="808"/>
        <end position="817"/>
    </location>
</feature>
<sequence>MINFLSQNELCYSIFSIKLDDNNQFSSLRPQLKELVPKGKFPIINFKKYASDYKNGVDFFILLKKHSFSFRFYTEFLEELSRPENQSINEIVTAPDYIVLIVLHSFITWYINFIQNHSTKDILILLQCLLRIMNFKNCRVVSKNRIYAASAFMNAYSELVESTYITNITDIFPPIVEFLTMNSDLPQNAFDLLLKLGNRIIDPTSTKFTKDMYHFVNFVVIIIRTCGPRCPSYMTSVIVSLMKNSLIGLDKDALKFFGRSIKTLGIDTAFSIISELPDSILEKIKQNPSPIFECEIHKNDNGFVFPSNEVIFEYKLVTFPTFETDIRKIIEVPPNFPDLLPPNELISADMLDIFDLIYDIVSNEDKLRENLIKKICSILNTCSLSPYYYDIISAFLYFLLILTKKSPKIEEFPKDIFMSRLFHQNETIFHHDEHFQRINTIRHLAFLLLINQNADTIFEAFGTIRLKPYTFSEFIYRLLPDMTNLSKILEISVPVFESVMNSIVFYQKFQNISEELKTASCEARLAGFTFIDIMLRIPDFRKRFFESKLCVNAMISLAFEKSVRNWTLLKIVDAFYLENTALDYLINGCLRLFHISCEFGFTKPEIQQVESLIRFLDNEAFSATKRADLLRCFEPVISDVCIYIAGLIRHASKLIEKPNSSNPSHPRPLPRLTHPDRSNSNRNINVPQNPNELNDPQKDNNNLPATPRRYKRRSRPSTDDRSKKKEEKFEIRFSPSTPKSNPLLDSDEDLKDSTKQKTPPQVKNVHRHSIPSSSDIQKQKIQVASSPQPQYPFHRKLKKKPDDDSQHEATSAPQSPMKNRDNSETHHHDHPRPNLIQKPNKNANAQDESNWNPKTKAGQKVTLNEQPETNWNPKTNVKSSNQRMTLNEQQDSTESSSSINSYSSSNTSSSNVVLIPQHQQQQSSQSVPSSPLRPKTRPLAQSNASLNKHDSVDPSSKSTPSSPKIHSNSTSALKPDSTNTSLSAHLPANFRAYYIHLLNKLMNIMTRFSIVHTISQTDISVIDTTASFLYGPDPSDDFYKRLICAIAGEFLQTTEPSFDIKQPKAMKLVINLFNKSKKLLNRINYIVSLCNYSTKNCEQLQKGEFDIFLVGRLISLRNDMQIKKEVFTRALLILRLISAHSCSVSFVHQYVSLLCPIDGETVPRFYQEILDSMQILLQNSSKVPATPLPIFSTTQVTSTNVVLAESFTVYFWFFIYTNQEPITITEIINDSQKFTIQFVQEKISFFFQKKPDQWNGGLDFDLPLNQWSLASFSVVADKEKNQVIVKPAVNGNILPITVFPYFDFSQGMSQVNVGVTKCDKLTVLLGSFGITELVDPTVNITLFDAGPRRVSKNPLFFFTSHNKNDNFVIEVIPSNVTATIQTARSLHKPSFTDILIEICGVSILVPILLNVNLSFSDGRKLPFLLEQFIEILEMSLTLSYNSQRLFASEKSFLLISNILLSSKHIELNYRAFLRFCSLFESLDNQKCRSHLLFGILMKFDLWIRCESSDLMRILRYWDNSLVPLNLQFVMKKIKFNDIIASLRIFFWYDAIEVDTILYVKERRLFKKDDVQACRNHLLNIAMMMAMQGLTDDEFKFLISQILTLEDNQQIIDLLHFVDNLIDNQEKVTANSEQVMEPLLYLLFLYSTDLNILELTLNIVIRSYRLSLIKEMNLVNHFELMIHELPGSYAYLPVLNKLLEMCESKEPKLFSLCSMIAFSLGKSSFVQLLNTLRPNILYCSTPYWPLWSVISLYKIDDNEFHTRVINFLISISPQQWKNVFWTIDNVGRALKTDQEAIKKKFIIELGNYLNKFNTYDEMSMRQYFNLVPQFLFLRSYFQHNEYLKAIYRKNFKKKIKINISNKENVEKKGINKDLSDSNASSNSLMTPRARPPRPSNYEPRIKKTRISQMTYGKRSSFHSFDTLSLAASHEKFNKLDFITFKISELMELFQYTSEKVNYRIYFGLRINNENAWEDIDIARMANQLFVKFPKEIYFDSVLFINSFMLHYDPENATKTVSIQKVTKEHNMPYEYSLYNKHADTLHYQKVLDEQPSSYHYRSYLFLQQYENTFHENKSFLGIYNNLKKNDEKAKKLSFTFEIDIGQTSTEIIADFKEKLSLRNTKHSKFWTHFWRSMTIGRAPWRQSLSEKQKKKDIYFKRDFVLCASLCPFRMRPNHTFNNHKKAAQKRDQGLGRSLGKSDTLINLLNSSSNFNQTRSLFSISNSNLLESMTDFGTEPSQIFNATDQMGSSSENIIVPSENSKCVFESTCEIVTVTHSYDALFSLQKECVVITKSVQSARVIKNENITAVLQRTLLHRETAIEIFLDDGISYFVNFPNVKSAEIIKQFKTLKKSSQKPFFLQTQPSKHLAVFSKCTALWQNKKISNFDYLMILNVLSGRSFNNPSQYPVMPWILKDYTSSKLDLNDQNVFRDLSKPVGTLGKEKFEDIKRSMESLPYLFSSGYVSPLIVFLWLVRVEPFTTLQIKEQDDQFDAADRQFKSIAEAFDSVLKLSSDFRELIPEFYFQPEFLVNLNKFDLGVSNGKKVDDVELPNWIDKESKEPIVAAYEFIYLHRKALESEYVSAHLNEWIDLIWGDKSRGQKAIESDNVFCPEMYPEIWDKESELDLVSEAPTIEAILSYVGQIPKQLFDKPHPLRLKVEKTVLDNKLTFKIKNQNKINVGTIVFLSDLKTIALLTIDSNGACIENDIDINDLIKSCSDFEIDEKSDSNLLPQSSLTPNNPSPTSRSEKIRRASSQKFISFLNLNEADGNVPYSRYSTDLTQIQHPTIEKGNSHFEPSKFDQTLWMPAFSSPTVSSSSSLFDSYFGFNASNQGPNSSLNNGNSSISLWKKFFIVDSYQKSDLYLLDPKSGKSERVVRQRNDITAISTDGCKWLAVANKDSKIYLYSFEGTSKSKSSNNPNSNYLLKVQFSIPSFRDFVKCCDISSTFHSLVCGTRDNSLMFCSMTSHSIIKIVDLDAKPIQLLITLSWGFTVVYMRSLSEGKSTHYLAVFGTNGYLIRKVEIENSVKKMTTWRDEKGFDFVLFADSKNKVFAFEAFYCQIGNPIFESSSNVINLSYMESHHTVVTLCENGMVFFIPATFN</sequence>
<dbReference type="InterPro" id="IPR011993">
    <property type="entry name" value="PH-like_dom_sf"/>
</dbReference>
<feature type="compositionally biased region" description="Polar residues" evidence="1">
    <location>
        <begin position="770"/>
        <end position="788"/>
    </location>
</feature>
<feature type="compositionally biased region" description="Polar residues" evidence="1">
    <location>
        <begin position="861"/>
        <end position="890"/>
    </location>
</feature>
<feature type="compositionally biased region" description="Polar residues" evidence="1">
    <location>
        <begin position="965"/>
        <end position="979"/>
    </location>
</feature>
<dbReference type="InterPro" id="IPR036372">
    <property type="entry name" value="BEACH_dom_sf"/>
</dbReference>
<feature type="domain" description="BEACH-type PH" evidence="3">
    <location>
        <begin position="2229"/>
        <end position="2348"/>
    </location>
</feature>
<dbReference type="Pfam" id="PF02138">
    <property type="entry name" value="Beach"/>
    <property type="match status" value="1"/>
</dbReference>
<dbReference type="SUPFAM" id="SSF81837">
    <property type="entry name" value="BEACH domain"/>
    <property type="match status" value="1"/>
</dbReference>
<dbReference type="InterPro" id="IPR011044">
    <property type="entry name" value="Quino_amine_DH_bsu"/>
</dbReference>
<proteinExistence type="predicted"/>
<dbReference type="InterPro" id="IPR023362">
    <property type="entry name" value="PH-BEACH_dom"/>
</dbReference>
<protein>
    <recommendedName>
        <fullName evidence="6">Beige/BEACH domain containing protein</fullName>
    </recommendedName>
</protein>
<feature type="compositionally biased region" description="Polar residues" evidence="1">
    <location>
        <begin position="837"/>
        <end position="853"/>
    </location>
</feature>
<feature type="compositionally biased region" description="Low complexity" evidence="1">
    <location>
        <begin position="2723"/>
        <end position="2740"/>
    </location>
</feature>
<feature type="compositionally biased region" description="Low complexity" evidence="1">
    <location>
        <begin position="892"/>
        <end position="930"/>
    </location>
</feature>
<dbReference type="PANTHER" id="PTHR13743:SF161">
    <property type="entry name" value="BEIGE_BEACH DOMAIN CONTAINING PROTEIN"/>
    <property type="match status" value="1"/>
</dbReference>
<accession>A0ABR2JFX1</accession>
<feature type="region of interest" description="Disordered" evidence="1">
    <location>
        <begin position="656"/>
        <end position="979"/>
    </location>
</feature>
<dbReference type="InterPro" id="IPR000409">
    <property type="entry name" value="BEACH_dom"/>
</dbReference>
<dbReference type="Gene3D" id="1.10.1540.10">
    <property type="entry name" value="BEACH domain"/>
    <property type="match status" value="1"/>
</dbReference>
<dbReference type="PANTHER" id="PTHR13743">
    <property type="entry name" value="BEIGE/BEACH-RELATED"/>
    <property type="match status" value="1"/>
</dbReference>
<dbReference type="SMART" id="SM01026">
    <property type="entry name" value="Beach"/>
    <property type="match status" value="1"/>
</dbReference>
<keyword evidence="5" id="KW-1185">Reference proteome</keyword>
<dbReference type="Proteomes" id="UP001470230">
    <property type="component" value="Unassembled WGS sequence"/>
</dbReference>
<organism evidence="4 5">
    <name type="scientific">Tritrichomonas musculus</name>
    <dbReference type="NCBI Taxonomy" id="1915356"/>
    <lineage>
        <taxon>Eukaryota</taxon>
        <taxon>Metamonada</taxon>
        <taxon>Parabasalia</taxon>
        <taxon>Tritrichomonadida</taxon>
        <taxon>Tritrichomonadidae</taxon>
        <taxon>Tritrichomonas</taxon>
    </lineage>
</organism>
<name>A0ABR2JFX1_9EUKA</name>